<dbReference type="GO" id="GO:0005506">
    <property type="term" value="F:iron ion binding"/>
    <property type="evidence" value="ECO:0007669"/>
    <property type="project" value="InterPro"/>
</dbReference>
<dbReference type="AlphaFoldDB" id="A0A8H4QRU0"/>
<dbReference type="InterPro" id="IPR050364">
    <property type="entry name" value="Cytochrome_P450_fung"/>
</dbReference>
<feature type="transmembrane region" description="Helical" evidence="11">
    <location>
        <begin position="24"/>
        <end position="42"/>
    </location>
</feature>
<organism evidence="12 13">
    <name type="scientific">Agrocybe pediades</name>
    <dbReference type="NCBI Taxonomy" id="84607"/>
    <lineage>
        <taxon>Eukaryota</taxon>
        <taxon>Fungi</taxon>
        <taxon>Dikarya</taxon>
        <taxon>Basidiomycota</taxon>
        <taxon>Agaricomycotina</taxon>
        <taxon>Agaricomycetes</taxon>
        <taxon>Agaricomycetidae</taxon>
        <taxon>Agaricales</taxon>
        <taxon>Agaricineae</taxon>
        <taxon>Strophariaceae</taxon>
        <taxon>Agrocybe</taxon>
    </lineage>
</organism>
<dbReference type="EMBL" id="JAACJL010000032">
    <property type="protein sequence ID" value="KAF4616051.1"/>
    <property type="molecule type" value="Genomic_DNA"/>
</dbReference>
<dbReference type="Pfam" id="PF00067">
    <property type="entry name" value="p450"/>
    <property type="match status" value="1"/>
</dbReference>
<evidence type="ECO:0000256" key="7">
    <source>
        <dbReference type="ARBA" id="ARBA00023004"/>
    </source>
</evidence>
<evidence type="ECO:0000313" key="13">
    <source>
        <dbReference type="Proteomes" id="UP000521872"/>
    </source>
</evidence>
<keyword evidence="6 10" id="KW-0560">Oxidoreductase</keyword>
<evidence type="ECO:0000256" key="3">
    <source>
        <dbReference type="ARBA" id="ARBA00010617"/>
    </source>
</evidence>
<reference evidence="12 13" key="1">
    <citation type="submission" date="2019-12" db="EMBL/GenBank/DDBJ databases">
        <authorList>
            <person name="Floudas D."/>
            <person name="Bentzer J."/>
            <person name="Ahren D."/>
            <person name="Johansson T."/>
            <person name="Persson P."/>
            <person name="Tunlid A."/>
        </authorList>
    </citation>
    <scope>NUCLEOTIDE SEQUENCE [LARGE SCALE GENOMIC DNA]</scope>
    <source>
        <strain evidence="12 13">CBS 102.39</strain>
    </source>
</reference>
<accession>A0A8H4QRU0</accession>
<keyword evidence="11" id="KW-0812">Transmembrane</keyword>
<dbReference type="GO" id="GO:0004497">
    <property type="term" value="F:monooxygenase activity"/>
    <property type="evidence" value="ECO:0007669"/>
    <property type="project" value="UniProtKB-KW"/>
</dbReference>
<evidence type="ECO:0000256" key="10">
    <source>
        <dbReference type="RuleBase" id="RU000461"/>
    </source>
</evidence>
<evidence type="ECO:0000256" key="2">
    <source>
        <dbReference type="ARBA" id="ARBA00005179"/>
    </source>
</evidence>
<dbReference type="Gene3D" id="1.10.630.10">
    <property type="entry name" value="Cytochrome P450"/>
    <property type="match status" value="1"/>
</dbReference>
<evidence type="ECO:0000256" key="11">
    <source>
        <dbReference type="SAM" id="Phobius"/>
    </source>
</evidence>
<dbReference type="InterPro" id="IPR001128">
    <property type="entry name" value="Cyt_P450"/>
</dbReference>
<evidence type="ECO:0008006" key="14">
    <source>
        <dbReference type="Google" id="ProtNLM"/>
    </source>
</evidence>
<sequence length="531" mass="60662">MRYLCLQRTNNSPTLVLHRPQMNLLVWNIVSIFSFLFLVYLVRWTLAYKRNNRPPGPRPLPLLGNLLDMPRKKEWETFAKWAKQYGEIVYVTIAGQPMIFLNTLDTATELLLERSAIYSDRPVFPLVDLLGHPDFNYAFMPYGKLWQARRRLFATQYTKSALAAHHDSYRTSALSMLRRFHHSPTEYVDHFRFYSARTMLDITYGIQITSTDNVIVKLVDTVVNTISLAVSPMMLVINPLPLLQALPRWLGGDNYSYHIQKWKQEVIDLQMKPFEKTKEQIAAGTIKPCLAGDLLQKMENKEDAEQEKLIRDCAVAAYGGGSDTATSSFMLAMLLRPEVQERAQKEIDAIVGSDRLPDLSDRSRLPFVTAIAKEVLRWHPPTPQGIPHMLTRDDVYKGYHLPAGSIIVGNIWGILHDPNLFEDPMAFKPERHLSTTSKLDDLSDEAVVKAELFHRVVFGFGRRVCPGQILAEDILWLVVAQFLAVYIITRDPNFPAPKAEFTSGAISQPVPFHYKLTFRTDYAKALIEQAE</sequence>
<dbReference type="InterPro" id="IPR017972">
    <property type="entry name" value="Cyt_P450_CS"/>
</dbReference>
<evidence type="ECO:0000256" key="4">
    <source>
        <dbReference type="ARBA" id="ARBA00022617"/>
    </source>
</evidence>
<evidence type="ECO:0000313" key="12">
    <source>
        <dbReference type="EMBL" id="KAF4616051.1"/>
    </source>
</evidence>
<dbReference type="PRINTS" id="PR00385">
    <property type="entry name" value="P450"/>
</dbReference>
<dbReference type="Proteomes" id="UP000521872">
    <property type="component" value="Unassembled WGS sequence"/>
</dbReference>
<keyword evidence="8 10" id="KW-0503">Monooxygenase</keyword>
<dbReference type="InterPro" id="IPR036396">
    <property type="entry name" value="Cyt_P450_sf"/>
</dbReference>
<keyword evidence="11" id="KW-1133">Transmembrane helix</keyword>
<keyword evidence="11" id="KW-0472">Membrane</keyword>
<dbReference type="PRINTS" id="PR00463">
    <property type="entry name" value="EP450I"/>
</dbReference>
<keyword evidence="4 9" id="KW-0349">Heme</keyword>
<evidence type="ECO:0000256" key="8">
    <source>
        <dbReference type="ARBA" id="ARBA00023033"/>
    </source>
</evidence>
<dbReference type="GO" id="GO:0016705">
    <property type="term" value="F:oxidoreductase activity, acting on paired donors, with incorporation or reduction of molecular oxygen"/>
    <property type="evidence" value="ECO:0007669"/>
    <property type="project" value="InterPro"/>
</dbReference>
<dbReference type="PANTHER" id="PTHR46300">
    <property type="entry name" value="P450, PUTATIVE (EUROFUNG)-RELATED-RELATED"/>
    <property type="match status" value="1"/>
</dbReference>
<comment type="caution">
    <text evidence="12">The sequence shown here is derived from an EMBL/GenBank/DDBJ whole genome shotgun (WGS) entry which is preliminary data.</text>
</comment>
<proteinExistence type="inferred from homology"/>
<dbReference type="SUPFAM" id="SSF48264">
    <property type="entry name" value="Cytochrome P450"/>
    <property type="match status" value="1"/>
</dbReference>
<dbReference type="GO" id="GO:0020037">
    <property type="term" value="F:heme binding"/>
    <property type="evidence" value="ECO:0007669"/>
    <property type="project" value="InterPro"/>
</dbReference>
<dbReference type="CDD" id="cd11065">
    <property type="entry name" value="CYP64-like"/>
    <property type="match status" value="1"/>
</dbReference>
<gene>
    <name evidence="12" type="ORF">D9613_011353</name>
</gene>
<comment type="similarity">
    <text evidence="3 10">Belongs to the cytochrome P450 family.</text>
</comment>
<evidence type="ECO:0000256" key="5">
    <source>
        <dbReference type="ARBA" id="ARBA00022723"/>
    </source>
</evidence>
<comment type="cofactor">
    <cofactor evidence="1 9">
        <name>heme</name>
        <dbReference type="ChEBI" id="CHEBI:30413"/>
    </cofactor>
</comment>
<keyword evidence="5 9" id="KW-0479">Metal-binding</keyword>
<name>A0A8H4QRU0_9AGAR</name>
<evidence type="ECO:0000256" key="6">
    <source>
        <dbReference type="ARBA" id="ARBA00023002"/>
    </source>
</evidence>
<protein>
    <recommendedName>
        <fullName evidence="14">Cytochrome P450</fullName>
    </recommendedName>
</protein>
<keyword evidence="7 9" id="KW-0408">Iron</keyword>
<keyword evidence="13" id="KW-1185">Reference proteome</keyword>
<evidence type="ECO:0000256" key="9">
    <source>
        <dbReference type="PIRSR" id="PIRSR602401-1"/>
    </source>
</evidence>
<comment type="pathway">
    <text evidence="2">Secondary metabolite biosynthesis.</text>
</comment>
<dbReference type="PANTHER" id="PTHR46300:SF7">
    <property type="entry name" value="P450, PUTATIVE (EUROFUNG)-RELATED"/>
    <property type="match status" value="1"/>
</dbReference>
<dbReference type="PROSITE" id="PS00086">
    <property type="entry name" value="CYTOCHROME_P450"/>
    <property type="match status" value="1"/>
</dbReference>
<feature type="binding site" description="axial binding residue" evidence="9">
    <location>
        <position position="465"/>
    </location>
    <ligand>
        <name>heme</name>
        <dbReference type="ChEBI" id="CHEBI:30413"/>
    </ligand>
    <ligandPart>
        <name>Fe</name>
        <dbReference type="ChEBI" id="CHEBI:18248"/>
    </ligandPart>
</feature>
<dbReference type="InterPro" id="IPR002401">
    <property type="entry name" value="Cyt_P450_E_grp-I"/>
</dbReference>
<evidence type="ECO:0000256" key="1">
    <source>
        <dbReference type="ARBA" id="ARBA00001971"/>
    </source>
</evidence>